<keyword evidence="3" id="KW-1185">Reference proteome</keyword>
<dbReference type="InterPro" id="IPR021314">
    <property type="entry name" value="DUF2911"/>
</dbReference>
<dbReference type="STRING" id="1046627.BZARG_2808"/>
<feature type="chain" id="PRO_5003428527" evidence="1">
    <location>
        <begin position="25"/>
        <end position="179"/>
    </location>
</feature>
<dbReference type="Pfam" id="PF11138">
    <property type="entry name" value="DUF2911"/>
    <property type="match status" value="1"/>
</dbReference>
<dbReference type="RefSeq" id="WP_008635033.1">
    <property type="nucleotide sequence ID" value="NZ_AFXZ01000004.1"/>
</dbReference>
<evidence type="ECO:0000256" key="1">
    <source>
        <dbReference type="SAM" id="SignalP"/>
    </source>
</evidence>
<protein>
    <submittedName>
        <fullName evidence="2">DUF2911 domain-containing protein</fullName>
    </submittedName>
</protein>
<dbReference type="eggNOG" id="COG0457">
    <property type="taxonomic scope" value="Bacteria"/>
</dbReference>
<proteinExistence type="predicted"/>
<reference evidence="2 3" key="1">
    <citation type="journal article" date="2008" name="Int. J. Syst. Evol. Microbiol.">
        <title>Bizionia argentinensis sp. nov., isolated from surface marine water in Antarctica.</title>
        <authorList>
            <person name="Bercovich A."/>
            <person name="Vazquez S.C."/>
            <person name="Yankilevich P."/>
            <person name="Coria S.H."/>
            <person name="Foti M."/>
            <person name="Hernandez E."/>
            <person name="Vidal A."/>
            <person name="Ruberto L."/>
            <person name="Melo C."/>
            <person name="Marenssi S."/>
            <person name="Criscuolo M."/>
            <person name="Memoli M."/>
            <person name="Arguelles M."/>
            <person name="Mac Cormack W.P."/>
        </authorList>
    </citation>
    <scope>NUCLEOTIDE SEQUENCE [LARGE SCALE GENOMIC DNA]</scope>
    <source>
        <strain evidence="2 3">JUB59</strain>
    </source>
</reference>
<dbReference type="PATRIC" id="fig|1046627.3.peg.488"/>
<evidence type="ECO:0000313" key="2">
    <source>
        <dbReference type="EMBL" id="EGV44606.1"/>
    </source>
</evidence>
<accession>G2EAB6</accession>
<sequence>MKKSPFTKSIAFAFVLLFTTALSAQEFSGLDKSPMDAATFPSDYKESNKTIKVLYSRPQLNNRLLSQLAPNDKVWRTGANEAVQITFYKDTNFGGKMIDAGTYSLATIPGDKEWTIIINKDLNTWGSYFYKEENDVARVIVPVKMAEDSVEAFSIIFDEDATMHMGWDKVRLAVPTSSK</sequence>
<keyword evidence="1" id="KW-0732">Signal</keyword>
<feature type="signal peptide" evidence="1">
    <location>
        <begin position="1"/>
        <end position="24"/>
    </location>
</feature>
<evidence type="ECO:0000313" key="3">
    <source>
        <dbReference type="Proteomes" id="UP000003730"/>
    </source>
</evidence>
<organism evidence="2 3">
    <name type="scientific">Bizionia argentinensis JUB59</name>
    <dbReference type="NCBI Taxonomy" id="1046627"/>
    <lineage>
        <taxon>Bacteria</taxon>
        <taxon>Pseudomonadati</taxon>
        <taxon>Bacteroidota</taxon>
        <taxon>Flavobacteriia</taxon>
        <taxon>Flavobacteriales</taxon>
        <taxon>Flavobacteriaceae</taxon>
        <taxon>Bizionia</taxon>
    </lineage>
</organism>
<dbReference type="AlphaFoldDB" id="G2EAB6"/>
<comment type="caution">
    <text evidence="2">The sequence shown here is derived from an EMBL/GenBank/DDBJ whole genome shotgun (WGS) entry which is preliminary data.</text>
</comment>
<gene>
    <name evidence="2" type="ORF">BZARG_2808</name>
</gene>
<name>G2EAB6_9FLAO</name>
<dbReference type="OrthoDB" id="187854at2"/>
<dbReference type="EMBL" id="AFXZ01000004">
    <property type="protein sequence ID" value="EGV44606.1"/>
    <property type="molecule type" value="Genomic_DNA"/>
</dbReference>
<dbReference type="Proteomes" id="UP000003730">
    <property type="component" value="Unassembled WGS sequence"/>
</dbReference>